<dbReference type="RefSeq" id="YP_010359939.1">
    <property type="nucleotide sequence ID" value="NC_062778.1"/>
</dbReference>
<reference evidence="1 2" key="1">
    <citation type="submission" date="2021-04" db="EMBL/GenBank/DDBJ databases">
        <authorList>
            <person name="Shkoporov A.N."/>
            <person name="Stockdale S.R."/>
            <person name="Guerin E."/>
            <person name="Ross R.P."/>
            <person name="Hill C."/>
        </authorList>
    </citation>
    <scope>NUCLEOTIDE SEQUENCE [LARGE SCALE GENOMIC DNA]</scope>
    <source>
        <strain evidence="2">cr17_1</strain>
    </source>
</reference>
<gene>
    <name evidence="1" type="primary">gp_25630</name>
</gene>
<organism evidence="1 2">
    <name type="scientific">uncultured phage cr17_1</name>
    <dbReference type="NCBI Taxonomy" id="2986404"/>
    <lineage>
        <taxon>Viruses</taxon>
        <taxon>Duplodnaviria</taxon>
        <taxon>Heunggongvirae</taxon>
        <taxon>Uroviricota</taxon>
        <taxon>Caudoviricetes</taxon>
        <taxon>Crassvirales</taxon>
        <taxon>Intestiviridae</taxon>
        <taxon>Crudevirinae</taxon>
        <taxon>Endlipuvirus</taxon>
        <taxon>Endlipuvirus intestinihominis</taxon>
    </lineage>
</organism>
<accession>A0AAE7S1B9</accession>
<dbReference type="EMBL" id="MZ130488">
    <property type="protein sequence ID" value="QWM90367.1"/>
    <property type="molecule type" value="Genomic_DNA"/>
</dbReference>
<dbReference type="GeneID" id="75691598"/>
<keyword evidence="2" id="KW-1185">Reference proteome</keyword>
<evidence type="ECO:0000313" key="2">
    <source>
        <dbReference type="Proteomes" id="UP000827442"/>
    </source>
</evidence>
<evidence type="ECO:0000313" key="1">
    <source>
        <dbReference type="EMBL" id="QWM90367.1"/>
    </source>
</evidence>
<name>A0AAE7S1B9_9CAUD</name>
<dbReference type="Proteomes" id="UP000827442">
    <property type="component" value="Segment"/>
</dbReference>
<protein>
    <submittedName>
        <fullName evidence="1">Uncharacterized protein</fullName>
    </submittedName>
</protein>
<dbReference type="KEGG" id="vg:75691598"/>
<sequence>MTVVEMHVMFRELAQQMGMQTVRAILSEDIDTCLNIAVNDYIKKVIADNVKMSGNNKIYIDNAKIGQINVLRTLIDKLEISNITINKEENKFTAEINNNNVFLFTSSYIYYNDIFGGFSARIVDNDYLYSTLHDFCNRATFDYPIIVFTDNSDSKTNTIIIDIYTEDNSKDINTHKKPSKVVLNIIKKPNIITYINDTSSSNINCDLPEYTHIDIVKAAAELYLRSVVSTSN</sequence>
<proteinExistence type="predicted"/>